<evidence type="ECO:0000313" key="2">
    <source>
        <dbReference type="Proteomes" id="UP000313849"/>
    </source>
</evidence>
<protein>
    <submittedName>
        <fullName evidence="1">DUF664 domain-containing protein</fullName>
    </submittedName>
</protein>
<gene>
    <name evidence="1" type="ORF">FH969_04655</name>
</gene>
<dbReference type="InterPro" id="IPR007061">
    <property type="entry name" value="MST-like"/>
</dbReference>
<dbReference type="RefSeq" id="WP_108717518.1">
    <property type="nucleotide sequence ID" value="NZ_DAMDJA010000188.1"/>
</dbReference>
<dbReference type="InterPro" id="IPR034660">
    <property type="entry name" value="DinB/YfiT-like"/>
</dbReference>
<dbReference type="EMBL" id="VENP01000011">
    <property type="protein sequence ID" value="TNU76086.1"/>
    <property type="molecule type" value="Genomic_DNA"/>
</dbReference>
<dbReference type="Pfam" id="PF04978">
    <property type="entry name" value="MST"/>
    <property type="match status" value="1"/>
</dbReference>
<evidence type="ECO:0000313" key="1">
    <source>
        <dbReference type="EMBL" id="TNU76086.1"/>
    </source>
</evidence>
<sequence length="194" mass="21391">MTTTSTVQDHLVDRVQRELSSLVDKTEGLSEYDARRPLVGSGTSLLGLLQHTSAVVLGYVTECFGREAGIELPFFGPDAEEGADMWVSPDVERSWVVGLAHHTIEQVGRSSEALTLDSPGRVPWWGERGAVTFGEILAHVLVEVSRHAGQADILREELDGALGSRRDDPNVPAWSAQQWAAYRQRLEEIAARFR</sequence>
<dbReference type="OrthoDB" id="4548523at2"/>
<name>A0A5C5BDR5_9MICO</name>
<organism evidence="1 2">
    <name type="scientific">Miniimonas arenae</name>
    <dbReference type="NCBI Taxonomy" id="676201"/>
    <lineage>
        <taxon>Bacteria</taxon>
        <taxon>Bacillati</taxon>
        <taxon>Actinomycetota</taxon>
        <taxon>Actinomycetes</taxon>
        <taxon>Micrococcales</taxon>
        <taxon>Beutenbergiaceae</taxon>
        <taxon>Miniimonas</taxon>
    </lineage>
</organism>
<dbReference type="Proteomes" id="UP000313849">
    <property type="component" value="Unassembled WGS sequence"/>
</dbReference>
<keyword evidence="2" id="KW-1185">Reference proteome</keyword>
<accession>A0A5C5BDR5</accession>
<reference evidence="1 2" key="1">
    <citation type="submission" date="2019-06" db="EMBL/GenBank/DDBJ databases">
        <title>Draft genome sequence of Miniimonas arenae KCTC 19750T isolated from sea sand.</title>
        <authorList>
            <person name="Park S.-J."/>
        </authorList>
    </citation>
    <scope>NUCLEOTIDE SEQUENCE [LARGE SCALE GENOMIC DNA]</scope>
    <source>
        <strain evidence="1 2">KCTC 19750</strain>
    </source>
</reference>
<dbReference type="SUPFAM" id="SSF109854">
    <property type="entry name" value="DinB/YfiT-like putative metalloenzymes"/>
    <property type="match status" value="1"/>
</dbReference>
<dbReference type="AlphaFoldDB" id="A0A5C5BDR5"/>
<comment type="caution">
    <text evidence="1">The sequence shown here is derived from an EMBL/GenBank/DDBJ whole genome shotgun (WGS) entry which is preliminary data.</text>
</comment>
<proteinExistence type="predicted"/>
<dbReference type="Gene3D" id="1.20.120.450">
    <property type="entry name" value="dinb family like domain"/>
    <property type="match status" value="1"/>
</dbReference>